<organism evidence="1 2">
    <name type="scientific">Bombilactobacillus bombi</name>
    <dbReference type="NCBI Taxonomy" id="1303590"/>
    <lineage>
        <taxon>Bacteria</taxon>
        <taxon>Bacillati</taxon>
        <taxon>Bacillota</taxon>
        <taxon>Bacilli</taxon>
        <taxon>Lactobacillales</taxon>
        <taxon>Lactobacillaceae</taxon>
        <taxon>Bombilactobacillus</taxon>
    </lineage>
</organism>
<dbReference type="AlphaFoldDB" id="A0A3R6YNG6"/>
<dbReference type="RefSeq" id="WP_118911277.1">
    <property type="nucleotide sequence ID" value="NZ_QOCS01000033.1"/>
</dbReference>
<evidence type="ECO:0000313" key="2">
    <source>
        <dbReference type="Proteomes" id="UP000284822"/>
    </source>
</evidence>
<reference evidence="1 2" key="1">
    <citation type="submission" date="2018-07" db="EMBL/GenBank/DDBJ databases">
        <title>Genome sequences of six Lactobacillus spp. isolated from bumble bee guts.</title>
        <authorList>
            <person name="Motta E.V.S."/>
            <person name="Moran N.A."/>
        </authorList>
    </citation>
    <scope>NUCLEOTIDE SEQUENCE [LARGE SCALE GENOMIC DNA]</scope>
    <source>
        <strain evidence="1 2">LV-8.1</strain>
    </source>
</reference>
<name>A0A3R6YNG6_9LACO</name>
<sequence length="97" mass="11396">MNLYVRNIEPEIMASIRLNLKDINKKGIPMSQSEYVNQLLKQALTSNFYEYKKDIFDQTIGTLTDKFEEFIESNNELLKLFAGIEEEELEDEQGKQK</sequence>
<comment type="caution">
    <text evidence="1">The sequence shown here is derived from an EMBL/GenBank/DDBJ whole genome shotgun (WGS) entry which is preliminary data.</text>
</comment>
<protein>
    <submittedName>
        <fullName evidence="1">Uncharacterized protein</fullName>
    </submittedName>
</protein>
<proteinExistence type="predicted"/>
<accession>A0A3R6YNG6</accession>
<gene>
    <name evidence="1" type="ORF">DS832_09055</name>
</gene>
<dbReference type="Proteomes" id="UP000284822">
    <property type="component" value="Unassembled WGS sequence"/>
</dbReference>
<evidence type="ECO:0000313" key="1">
    <source>
        <dbReference type="EMBL" id="RHW44371.1"/>
    </source>
</evidence>
<dbReference type="EMBL" id="QOCS01000033">
    <property type="protein sequence ID" value="RHW44371.1"/>
    <property type="molecule type" value="Genomic_DNA"/>
</dbReference>